<proteinExistence type="inferred from homology"/>
<evidence type="ECO:0000256" key="3">
    <source>
        <dbReference type="ARBA" id="ARBA00022840"/>
    </source>
</evidence>
<dbReference type="InterPro" id="IPR043129">
    <property type="entry name" value="ATPase_NBD"/>
</dbReference>
<name>G5EC99_CAEEL</name>
<dbReference type="GO" id="GO:0005524">
    <property type="term" value="F:ATP binding"/>
    <property type="evidence" value="ECO:0007669"/>
    <property type="project" value="UniProtKB-KW"/>
</dbReference>
<dbReference type="STRING" id="6239.F11F1.1a.1"/>
<dbReference type="EMBL" id="BX284603">
    <property type="protein sequence ID" value="CAB54217.1"/>
    <property type="molecule type" value="Genomic_DNA"/>
</dbReference>
<dbReference type="Bgee" id="WBGene00008714">
    <property type="expression patterns" value="Expressed in adult organism and 2 other cell types or tissues"/>
</dbReference>
<evidence type="ECO:0000256" key="4">
    <source>
        <dbReference type="ARBA" id="ARBA00023186"/>
    </source>
</evidence>
<dbReference type="PeptideAtlas" id="G5EC99"/>
<dbReference type="FunFam" id="3.30.420.40:FF:000046">
    <property type="entry name" value="Chaperone protein HscA"/>
    <property type="match status" value="1"/>
</dbReference>
<dbReference type="SMR" id="G5EC99"/>
<dbReference type="AGR" id="WB:WBGene00008714"/>
<evidence type="ECO:0000313" key="8">
    <source>
        <dbReference type="WormBase" id="F11F1.1a"/>
    </source>
</evidence>
<dbReference type="GO" id="GO:0016887">
    <property type="term" value="F:ATP hydrolysis activity"/>
    <property type="evidence" value="ECO:0000318"/>
    <property type="project" value="GO_Central"/>
</dbReference>
<dbReference type="GO" id="GO:0005737">
    <property type="term" value="C:cytoplasm"/>
    <property type="evidence" value="ECO:0000318"/>
    <property type="project" value="GO_Central"/>
</dbReference>
<dbReference type="GO" id="GO:0140662">
    <property type="term" value="F:ATP-dependent protein folding chaperone"/>
    <property type="evidence" value="ECO:0007669"/>
    <property type="project" value="InterPro"/>
</dbReference>
<dbReference type="FunFam" id="3.30.30.30:FF:000001">
    <property type="entry name" value="heat shock 70 kDa protein-like"/>
    <property type="match status" value="1"/>
</dbReference>
<dbReference type="InterPro" id="IPR018181">
    <property type="entry name" value="Heat_shock_70_CS"/>
</dbReference>
<dbReference type="GO" id="GO:0042026">
    <property type="term" value="P:protein refolding"/>
    <property type="evidence" value="ECO:0000318"/>
    <property type="project" value="GO_Central"/>
</dbReference>
<accession>G5EC99</accession>
<dbReference type="CTD" id="3565569"/>
<dbReference type="Gene3D" id="3.30.420.40">
    <property type="match status" value="2"/>
</dbReference>
<evidence type="ECO:0000256" key="5">
    <source>
        <dbReference type="RuleBase" id="RU003322"/>
    </source>
</evidence>
<gene>
    <name evidence="6" type="ORF">CELE_F11F1.1</name>
    <name evidence="6 8" type="ORF">F11F1.1</name>
</gene>
<evidence type="ECO:0000313" key="6">
    <source>
        <dbReference type="EMBL" id="CAB54217.1"/>
    </source>
</evidence>
<reference evidence="6 7" key="1">
    <citation type="journal article" date="1998" name="Science">
        <title>Genome sequence of the nematode C. elegans: a platform for investigating biology.</title>
        <authorList>
            <consortium name="The C. elegans sequencing consortium"/>
            <person name="Sulson J.E."/>
            <person name="Waterston R."/>
        </authorList>
    </citation>
    <scope>NUCLEOTIDE SEQUENCE [LARGE SCALE GENOMIC DNA]</scope>
    <source>
        <strain evidence="6 7">Bristol N2</strain>
    </source>
</reference>
<keyword evidence="2 5" id="KW-0547">Nucleotide-binding</keyword>
<dbReference type="PANTHER" id="PTHR19375">
    <property type="entry name" value="HEAT SHOCK PROTEIN 70KDA"/>
    <property type="match status" value="1"/>
</dbReference>
<protein>
    <submittedName>
        <fullName evidence="6">DUF148 domain-containing protein</fullName>
    </submittedName>
</protein>
<evidence type="ECO:0000313" key="7">
    <source>
        <dbReference type="Proteomes" id="UP000001940"/>
    </source>
</evidence>
<dbReference type="GO" id="GO:0031072">
    <property type="term" value="F:heat shock protein binding"/>
    <property type="evidence" value="ECO:0000318"/>
    <property type="project" value="GO_Central"/>
</dbReference>
<dbReference type="OrthoDB" id="5788289at2759"/>
<dbReference type="OMA" id="QPEIDEM"/>
<dbReference type="RefSeq" id="NP_001255199.1">
    <property type="nucleotide sequence ID" value="NM_001268270.1"/>
</dbReference>
<dbReference type="eggNOG" id="KOG0101">
    <property type="taxonomic scope" value="Eukaryota"/>
</dbReference>
<dbReference type="PaxDb" id="6239-F11F1.1a"/>
<dbReference type="InterPro" id="IPR013126">
    <property type="entry name" value="Hsp_70_fam"/>
</dbReference>
<sequence length="607" mass="68401">MSIGIDLGTTFSCVAYYQNGQVNILENENGCRTTPSVLAVGEDGDLLIGQHAKDVIGKATNSLFDVKRIIGRRYDDVLLQRDMPLWPFKVEKDDNGIPYLEIHKNEKPLKFSAVTVSSLILRCLKYNAERKLGLEVKSAVITVPAYFNATQRRATEEAAEIAGLKVLRILNEPTAAAIAYSLKGQRLSRRNILIYDLGGGTFDVAAVNVDGPRITVKAKGGDTHLGGQDIDNIIMIKMLEEFKNRHGIDLKGNYRALKRIRKAAEVAKITLSASSVARIELECLHLGIDFIMRISRTDFESWIENLLMATVIHVERVIREANLKKSQINEIVLVGGSTRIPILKNIIKQSFESNTRICESIHPDEAVAYGAAIMAAVLSGAEEVQDMRLIDVIPMSIGVQCNRDYMSVLIKKGTVFPCTKRKTFINSDDFQTSINVPVYEGERVLCSHNRQLGEISLPIQPKRRGESVVDITLEVDYNGILQATALDLNTKKAITTTILYDCCTYTQPEIDEMTSQSEEDRIFDEHFKMRYKQLQKSEDMAYGYKHRLEKVKGSVEPGKFSNLMETVEREISWLSVFPKVSPNEYMQRRRALRLKVYPTLFINLSFY</sequence>
<dbReference type="PIR" id="T20796">
    <property type="entry name" value="T20796"/>
</dbReference>
<organism evidence="6 7">
    <name type="scientific">Caenorhabditis elegans</name>
    <dbReference type="NCBI Taxonomy" id="6239"/>
    <lineage>
        <taxon>Eukaryota</taxon>
        <taxon>Metazoa</taxon>
        <taxon>Ecdysozoa</taxon>
        <taxon>Nematoda</taxon>
        <taxon>Chromadorea</taxon>
        <taxon>Rhabditida</taxon>
        <taxon>Rhabditina</taxon>
        <taxon>Rhabditomorpha</taxon>
        <taxon>Rhabditoidea</taxon>
        <taxon>Rhabditidae</taxon>
        <taxon>Peloderinae</taxon>
        <taxon>Caenorhabditis</taxon>
    </lineage>
</organism>
<dbReference type="GO" id="GO:0005634">
    <property type="term" value="C:nucleus"/>
    <property type="evidence" value="ECO:0000318"/>
    <property type="project" value="GO_Central"/>
</dbReference>
<dbReference type="KEGG" id="cel:CELE_F11F1.1"/>
<dbReference type="InterPro" id="IPR029047">
    <property type="entry name" value="HSP70_peptide-bd_sf"/>
</dbReference>
<dbReference type="InParanoid" id="G5EC99"/>
<dbReference type="FunFam" id="3.90.640.10:FF:000010">
    <property type="entry name" value="heat shock 70 kDa protein 14"/>
    <property type="match status" value="1"/>
</dbReference>
<dbReference type="GeneID" id="3565569"/>
<dbReference type="Gene3D" id="3.90.640.10">
    <property type="entry name" value="Actin, Chain A, domain 4"/>
    <property type="match status" value="1"/>
</dbReference>
<dbReference type="HOGENOM" id="CLU_005965_3_0_1"/>
<keyword evidence="7" id="KW-1185">Reference proteome</keyword>
<dbReference type="Proteomes" id="UP000001940">
    <property type="component" value="Chromosome III"/>
</dbReference>
<dbReference type="GO" id="GO:0005886">
    <property type="term" value="C:plasma membrane"/>
    <property type="evidence" value="ECO:0000318"/>
    <property type="project" value="GO_Central"/>
</dbReference>
<dbReference type="SUPFAM" id="SSF53067">
    <property type="entry name" value="Actin-like ATPase domain"/>
    <property type="match status" value="2"/>
</dbReference>
<dbReference type="Reactome" id="R-CEL-6798695">
    <property type="pathway name" value="Neutrophil degranulation"/>
</dbReference>
<dbReference type="PhylomeDB" id="G5EC99"/>
<dbReference type="Reactome" id="R-CEL-3371571">
    <property type="pathway name" value="HSF1-dependent transactivation"/>
</dbReference>
<keyword evidence="3 5" id="KW-0067">ATP-binding</keyword>
<dbReference type="SUPFAM" id="SSF100920">
    <property type="entry name" value="Heat shock protein 70kD (HSP70), peptide-binding domain"/>
    <property type="match status" value="1"/>
</dbReference>
<evidence type="ECO:0000256" key="1">
    <source>
        <dbReference type="ARBA" id="ARBA00007381"/>
    </source>
</evidence>
<dbReference type="Reactome" id="R-CEL-3371453">
    <property type="pathway name" value="Regulation of HSF1-mediated heat shock response"/>
</dbReference>
<dbReference type="Gene3D" id="2.60.34.10">
    <property type="entry name" value="Substrate Binding Domain Of DNAk, Chain A, domain 1"/>
    <property type="match status" value="1"/>
</dbReference>
<dbReference type="CDD" id="cd24028">
    <property type="entry name" value="ASKHA_NBD_HSP70_HSPA1-like"/>
    <property type="match status" value="1"/>
</dbReference>
<dbReference type="PROSITE" id="PS00297">
    <property type="entry name" value="HSP70_1"/>
    <property type="match status" value="1"/>
</dbReference>
<dbReference type="GO" id="GO:0006950">
    <property type="term" value="P:response to stress"/>
    <property type="evidence" value="ECO:0007669"/>
    <property type="project" value="UniProtKB-ARBA"/>
</dbReference>
<keyword evidence="4" id="KW-0143">Chaperone</keyword>
<dbReference type="AlphaFoldDB" id="G5EC99"/>
<comment type="similarity">
    <text evidence="1 5">Belongs to the heat shock protein 70 family.</text>
</comment>
<dbReference type="WormBase" id="F11F1.1a">
    <property type="protein sequence ID" value="CE23645"/>
    <property type="gene ID" value="WBGene00008714"/>
</dbReference>
<dbReference type="GO" id="GO:0044183">
    <property type="term" value="F:protein folding chaperone"/>
    <property type="evidence" value="ECO:0000318"/>
    <property type="project" value="GO_Central"/>
</dbReference>
<dbReference type="GO" id="GO:0005829">
    <property type="term" value="C:cytosol"/>
    <property type="evidence" value="ECO:0000318"/>
    <property type="project" value="GO_Central"/>
</dbReference>
<dbReference type="Reactome" id="R-CEL-9841251">
    <property type="pathway name" value="Mitochondrial unfolded protein response (UPRmt)"/>
</dbReference>
<dbReference type="ExpressionAtlas" id="G5EC99">
    <property type="expression patterns" value="baseline and differential"/>
</dbReference>
<dbReference type="PRINTS" id="PR00301">
    <property type="entry name" value="HEATSHOCK70"/>
</dbReference>
<dbReference type="FunCoup" id="G5EC99">
    <property type="interactions" value="432"/>
</dbReference>
<evidence type="ECO:0000256" key="2">
    <source>
        <dbReference type="ARBA" id="ARBA00022741"/>
    </source>
</evidence>
<dbReference type="Reactome" id="R-CEL-3371497">
    <property type="pathway name" value="HSP90 chaperone cycle for steroid hormone receptors (SHR) in the presence of ligand"/>
</dbReference>
<dbReference type="Pfam" id="PF00012">
    <property type="entry name" value="HSP70"/>
    <property type="match status" value="1"/>
</dbReference>